<feature type="transmembrane region" description="Helical" evidence="6">
    <location>
        <begin position="242"/>
        <end position="263"/>
    </location>
</feature>
<evidence type="ECO:0000313" key="8">
    <source>
        <dbReference type="Proteomes" id="UP000243498"/>
    </source>
</evidence>
<dbReference type="SUPFAM" id="SSF103473">
    <property type="entry name" value="MFS general substrate transporter"/>
    <property type="match status" value="1"/>
</dbReference>
<dbReference type="InterPro" id="IPR035929">
    <property type="entry name" value="CoaB-like_sf"/>
</dbReference>
<feature type="transmembrane region" description="Helical" evidence="6">
    <location>
        <begin position="88"/>
        <end position="105"/>
    </location>
</feature>
<accession>A0A167FC76</accession>
<feature type="region of interest" description="Disordered" evidence="5">
    <location>
        <begin position="879"/>
        <end position="916"/>
    </location>
</feature>
<dbReference type="Gene3D" id="3.40.50.10300">
    <property type="entry name" value="CoaB-like"/>
    <property type="match status" value="1"/>
</dbReference>
<evidence type="ECO:0000256" key="3">
    <source>
        <dbReference type="ARBA" id="ARBA00022989"/>
    </source>
</evidence>
<sequence length="1057" mass="118103">MSNGVEMRRKTANNLDTSEAVTGNLIARESFSLDEPVPKTPISNNHGFFELPRRDQRSFMLLVLLYFLQGIPMGLAMGSVPFLLKNHMSYGEIGIFSLASYPYSLKLFWSPFVDAVWSPRIGRRKTWIVPIQFLSGFSMLWLGSHVEKMMATTGQPGGPTVWGFMMWWFFLVLMCATQDIAVDGWALTLLSPENVSYASTAQTVGLTAGHFMSYTVFLALNASDFANKWFRSVPSEEGLVSLGGYLTFWGWTYIIVTIGLGFLKREEKSQNEDGVWDVYRIMWGILKLKNVQTIIIVHLIAKIGFQANDGVTNLKLLDKGFGKDNMALTVLIDFPFEIGLGYYAGMWSQKYTPMRLWCWGFLGRLAAAVFAQVTVAIFPSNGVTMWYMLVVIAEHLLSTFTNTIMFVAVSAFHAKVSDPVIGGTYMTLLATVSNLGGTFPRYFVLKLVDSFTVATCRPTLNADPSKLKGPMITEAFSCAVQAEKERCEHGGGTCEMGRDGYYMVNMLPLQPYLRDIDDGRLKVSTPCHKEHGRAAEEHGELTWVKRAHCRDMLFIIVEVRSVTTCLLACEVASDAGSDAAACDSAKTRFNPGLTHHVASGRLRKRATRVNMSWQHHHVGIGMDGQTKKGAQVRERDGSCFVVGPQQTTTSFLPRLQAKLDKRTRKRHPSTSLGPSAMAASPPSGSDEEDVYFSTNPPPRSLEEHTRLAAAFIKTHGLARRRVVLVTSGGTTVPLEKQTVRFIDNFSAGTRGATSAEYFLEAGYAVVFLHRQFSLLPYSRHFSHSRDCFLDFLSEGPAGEVGWREGHDSAKVRDVLRKYRRAKEADVLLMIPFVTIGDYLHELRALSRLMRPLGRSGLLYLAAAVSDFFVPPDRMAEHKIQSTDAARGVARGRSGDKNEDKDDEEDEDEEFDNFDASPRVPRSKRLVVHLDPVPKFLKNLVDGWAPQGMIVSYKLETDPAILVHKARYSLDRYQHHLVIGNLLSTRKWEVVFVSPGRSDTWLRVPPPPSMREDGQIGWGEAEGRPLRAQELPREDPDTEIEKLIIPAVAQLHDAHIGK</sequence>
<feature type="compositionally biased region" description="Basic and acidic residues" evidence="5">
    <location>
        <begin position="1020"/>
        <end position="1033"/>
    </location>
</feature>
<protein>
    <submittedName>
        <fullName evidence="7">Major facilitator superfamily protein</fullName>
    </submittedName>
</protein>
<feature type="transmembrane region" description="Helical" evidence="6">
    <location>
        <begin position="325"/>
        <end position="344"/>
    </location>
</feature>
<keyword evidence="3 6" id="KW-1133">Transmembrane helix</keyword>
<gene>
    <name evidence="7" type="ORF">NOR_03823</name>
</gene>
<dbReference type="InterPro" id="IPR036259">
    <property type="entry name" value="MFS_trans_sf"/>
</dbReference>
<dbReference type="GO" id="GO:0015937">
    <property type="term" value="P:coenzyme A biosynthetic process"/>
    <property type="evidence" value="ECO:0007669"/>
    <property type="project" value="UniProtKB-ARBA"/>
</dbReference>
<keyword evidence="2 6" id="KW-0812">Transmembrane</keyword>
<dbReference type="PANTHER" id="PTHR12778">
    <property type="entry name" value="SOLUTE CARRIER FAMILY 33 ACETYL-COA TRANSPORTER -RELATED"/>
    <property type="match status" value="1"/>
</dbReference>
<dbReference type="GO" id="GO:0008521">
    <property type="term" value="F:acetyl-CoA transmembrane transporter activity"/>
    <property type="evidence" value="ECO:0007669"/>
    <property type="project" value="InterPro"/>
</dbReference>
<evidence type="ECO:0000256" key="4">
    <source>
        <dbReference type="ARBA" id="ARBA00023136"/>
    </source>
</evidence>
<feature type="transmembrane region" description="Helical" evidence="6">
    <location>
        <begin position="203"/>
        <end position="222"/>
    </location>
</feature>
<feature type="transmembrane region" description="Helical" evidence="6">
    <location>
        <begin position="284"/>
        <end position="305"/>
    </location>
</feature>
<feature type="compositionally biased region" description="Low complexity" evidence="5">
    <location>
        <begin position="674"/>
        <end position="683"/>
    </location>
</feature>
<dbReference type="InterPro" id="IPR024371">
    <property type="entry name" value="AcetylCoA_trans_1-like"/>
</dbReference>
<dbReference type="AlphaFoldDB" id="A0A167FC76"/>
<dbReference type="GO" id="GO:0003824">
    <property type="term" value="F:catalytic activity"/>
    <property type="evidence" value="ECO:0007669"/>
    <property type="project" value="UniProtKB-ARBA"/>
</dbReference>
<dbReference type="SUPFAM" id="SSF102645">
    <property type="entry name" value="CoaB-like"/>
    <property type="match status" value="1"/>
</dbReference>
<dbReference type="Proteomes" id="UP000243498">
    <property type="component" value="Unassembled WGS sequence"/>
</dbReference>
<dbReference type="GO" id="GO:0016020">
    <property type="term" value="C:membrane"/>
    <property type="evidence" value="ECO:0007669"/>
    <property type="project" value="UniProtKB-SubCell"/>
</dbReference>
<dbReference type="FunFam" id="1.20.1250.20:FF:000289">
    <property type="entry name" value="Acetyl-coenzyme A transporter 1"/>
    <property type="match status" value="1"/>
</dbReference>
<keyword evidence="4 6" id="KW-0472">Membrane</keyword>
<dbReference type="STRING" id="1081105.A0A167FC76"/>
<feature type="region of interest" description="Disordered" evidence="5">
    <location>
        <begin position="1007"/>
        <end position="1033"/>
    </location>
</feature>
<organism evidence="7 8">
    <name type="scientific">Metarhizium rileyi (strain RCEF 4871)</name>
    <name type="common">Nomuraea rileyi</name>
    <dbReference type="NCBI Taxonomy" id="1649241"/>
    <lineage>
        <taxon>Eukaryota</taxon>
        <taxon>Fungi</taxon>
        <taxon>Dikarya</taxon>
        <taxon>Ascomycota</taxon>
        <taxon>Pezizomycotina</taxon>
        <taxon>Sordariomycetes</taxon>
        <taxon>Hypocreomycetidae</taxon>
        <taxon>Hypocreales</taxon>
        <taxon>Clavicipitaceae</taxon>
        <taxon>Metarhizium</taxon>
    </lineage>
</organism>
<evidence type="ECO:0000256" key="5">
    <source>
        <dbReference type="SAM" id="MobiDB-lite"/>
    </source>
</evidence>
<keyword evidence="8" id="KW-1185">Reference proteome</keyword>
<feature type="transmembrane region" description="Helical" evidence="6">
    <location>
        <begin position="356"/>
        <end position="378"/>
    </location>
</feature>
<evidence type="ECO:0000256" key="6">
    <source>
        <dbReference type="SAM" id="Phobius"/>
    </source>
</evidence>
<proteinExistence type="predicted"/>
<comment type="caution">
    <text evidence="7">The sequence shown here is derived from an EMBL/GenBank/DDBJ whole genome shotgun (WGS) entry which is preliminary data.</text>
</comment>
<feature type="transmembrane region" description="Helical" evidence="6">
    <location>
        <begin position="126"/>
        <end position="146"/>
    </location>
</feature>
<evidence type="ECO:0000256" key="2">
    <source>
        <dbReference type="ARBA" id="ARBA00022692"/>
    </source>
</evidence>
<feature type="compositionally biased region" description="Acidic residues" evidence="5">
    <location>
        <begin position="900"/>
        <end position="912"/>
    </location>
</feature>
<dbReference type="Gene3D" id="1.20.1250.20">
    <property type="entry name" value="MFS general substrate transporter like domains"/>
    <property type="match status" value="1"/>
</dbReference>
<comment type="subcellular location">
    <subcellularLocation>
        <location evidence="1">Membrane</location>
        <topology evidence="1">Multi-pass membrane protein</topology>
    </subcellularLocation>
</comment>
<feature type="region of interest" description="Disordered" evidence="5">
    <location>
        <begin position="658"/>
        <end position="699"/>
    </location>
</feature>
<feature type="transmembrane region" description="Helical" evidence="6">
    <location>
        <begin position="384"/>
        <end position="409"/>
    </location>
</feature>
<dbReference type="OrthoDB" id="6415790at2759"/>
<dbReference type="EMBL" id="AZHC01000009">
    <property type="protein sequence ID" value="OAA45069.1"/>
    <property type="molecule type" value="Genomic_DNA"/>
</dbReference>
<dbReference type="Pfam" id="PF13000">
    <property type="entry name" value="Acatn"/>
    <property type="match status" value="2"/>
</dbReference>
<dbReference type="InterPro" id="IPR004752">
    <property type="entry name" value="AmpG_permease/AT-1"/>
</dbReference>
<evidence type="ECO:0000256" key="1">
    <source>
        <dbReference type="ARBA" id="ARBA00004141"/>
    </source>
</evidence>
<feature type="transmembrane region" description="Helical" evidence="6">
    <location>
        <begin position="59"/>
        <end position="82"/>
    </location>
</feature>
<dbReference type="PANTHER" id="PTHR12778:SF9">
    <property type="entry name" value="ACETYL-COENZYME A TRANSPORTER 1"/>
    <property type="match status" value="1"/>
</dbReference>
<evidence type="ECO:0000313" key="7">
    <source>
        <dbReference type="EMBL" id="OAA45069.1"/>
    </source>
</evidence>
<reference evidence="7 8" key="1">
    <citation type="journal article" date="2016" name="Genome Biol. Evol.">
        <title>Divergent and convergent evolution of fungal pathogenicity.</title>
        <authorList>
            <person name="Shang Y."/>
            <person name="Xiao G."/>
            <person name="Zheng P."/>
            <person name="Cen K."/>
            <person name="Zhan S."/>
            <person name="Wang C."/>
        </authorList>
    </citation>
    <scope>NUCLEOTIDE SEQUENCE [LARGE SCALE GENOMIC DNA]</scope>
    <source>
        <strain evidence="7 8">RCEF 4871</strain>
    </source>
</reference>
<name>A0A167FC76_METRR</name>
<dbReference type="GO" id="GO:0035348">
    <property type="term" value="P:acetyl-CoA transmembrane transport"/>
    <property type="evidence" value="ECO:0007669"/>
    <property type="project" value="InterPro"/>
</dbReference>